<dbReference type="EMBL" id="UGOY01000001">
    <property type="protein sequence ID" value="STY23089.1"/>
    <property type="molecule type" value="Genomic_DNA"/>
</dbReference>
<dbReference type="RefSeq" id="WP_058477669.1">
    <property type="nucleotide sequence ID" value="NZ_CAAAIO010000001.1"/>
</dbReference>
<sequence>MKLAKFLELNAQEKNQQIKILSLKKRLDPIFFNQVIKNLDHELLFKLALTNPEIDKICKSPELKSHWEDVWRLCGVNPKEHAEQNGKPIHEYQAMCTVPSCFDLLKGLYLYEIYRTTFKDKKHTNEFYQDAEEYLAASGLNGCFFALNVLCQGGLNLLEQEFDEEIARKTILYAQVAAKYYLSAGYLLLGNTYQELLRYQNQSILVGLNLRLLSFQALSVAKRLEQYSDPMLNNAYQGKTLSEASNGQISNLSQALLRSQKFLVLSPLEIEIATTEAKTEAALIQKTYNLEKTLAEASVSSAPSAILGK</sequence>
<reference evidence="2 4" key="2">
    <citation type="submission" date="2018-06" db="EMBL/GenBank/DDBJ databases">
        <authorList>
            <consortium name="Pathogen Informatics"/>
            <person name="Doyle S."/>
        </authorList>
    </citation>
    <scope>NUCLEOTIDE SEQUENCE [LARGE SCALE GENOMIC DNA]</scope>
    <source>
        <strain evidence="2 4">NCTC11991</strain>
    </source>
</reference>
<dbReference type="Proteomes" id="UP000054820">
    <property type="component" value="Unassembled WGS sequence"/>
</dbReference>
<name>A0A378LBH9_9GAMM</name>
<evidence type="ECO:0000313" key="3">
    <source>
        <dbReference type="Proteomes" id="UP000054820"/>
    </source>
</evidence>
<reference evidence="1 3" key="1">
    <citation type="submission" date="2015-11" db="EMBL/GenBank/DDBJ databases">
        <title>Genomic analysis of 38 Legionella species identifies large and diverse effector repertoires.</title>
        <authorList>
            <person name="Burstein D."/>
            <person name="Amaro F."/>
            <person name="Zusman T."/>
            <person name="Lifshitz Z."/>
            <person name="Cohen O."/>
            <person name="Gilbert J.A."/>
            <person name="Pupko T."/>
            <person name="Shuman H.A."/>
            <person name="Segal G."/>
        </authorList>
    </citation>
    <scope>NUCLEOTIDE SEQUENCE [LARGE SCALE GENOMIC DNA]</scope>
    <source>
        <strain evidence="1 3">SC-18-C9</strain>
    </source>
</reference>
<dbReference type="EMBL" id="LNYZ01000013">
    <property type="protein sequence ID" value="KTD77779.1"/>
    <property type="molecule type" value="Genomic_DNA"/>
</dbReference>
<dbReference type="InterPro" id="IPR040808">
    <property type="entry name" value="DUF5630"/>
</dbReference>
<organism evidence="2 4">
    <name type="scientific">Legionella steigerwaltii</name>
    <dbReference type="NCBI Taxonomy" id="460"/>
    <lineage>
        <taxon>Bacteria</taxon>
        <taxon>Pseudomonadati</taxon>
        <taxon>Pseudomonadota</taxon>
        <taxon>Gammaproteobacteria</taxon>
        <taxon>Legionellales</taxon>
        <taxon>Legionellaceae</taxon>
        <taxon>Legionella</taxon>
    </lineage>
</organism>
<proteinExistence type="predicted"/>
<protein>
    <submittedName>
        <fullName evidence="2">Uncharacterized protein</fullName>
    </submittedName>
</protein>
<evidence type="ECO:0000313" key="1">
    <source>
        <dbReference type="EMBL" id="KTD77779.1"/>
    </source>
</evidence>
<gene>
    <name evidence="1" type="ORF">Lstg_2136</name>
    <name evidence="2" type="ORF">NCTC11991_01691</name>
</gene>
<evidence type="ECO:0000313" key="4">
    <source>
        <dbReference type="Proteomes" id="UP000255110"/>
    </source>
</evidence>
<dbReference type="Proteomes" id="UP000255110">
    <property type="component" value="Unassembled WGS sequence"/>
</dbReference>
<dbReference type="OrthoDB" id="5652339at2"/>
<evidence type="ECO:0000313" key="2">
    <source>
        <dbReference type="EMBL" id="STY23089.1"/>
    </source>
</evidence>
<keyword evidence="3" id="KW-1185">Reference proteome</keyword>
<dbReference type="Pfam" id="PF18632">
    <property type="entry name" value="DUF5630"/>
    <property type="match status" value="1"/>
</dbReference>
<dbReference type="AlphaFoldDB" id="A0A378LBH9"/>
<accession>A0A378LBH9</accession>